<dbReference type="SMART" id="SM00300">
    <property type="entry name" value="ChSh"/>
    <property type="match status" value="1"/>
</dbReference>
<dbReference type="InterPro" id="IPR016197">
    <property type="entry name" value="Chromo-like_dom_sf"/>
</dbReference>
<feature type="compositionally biased region" description="Acidic residues" evidence="3">
    <location>
        <begin position="26"/>
        <end position="37"/>
    </location>
</feature>
<feature type="region of interest" description="Disordered" evidence="3">
    <location>
        <begin position="187"/>
        <end position="207"/>
    </location>
</feature>
<dbReference type="InterPro" id="IPR000953">
    <property type="entry name" value="Chromo/chromo_shadow_dom"/>
</dbReference>
<evidence type="ECO:0000259" key="4">
    <source>
        <dbReference type="PROSITE" id="PS50013"/>
    </source>
</evidence>
<comment type="caution">
    <text evidence="6">The sequence shown here is derived from an EMBL/GenBank/DDBJ whole genome shotgun (WGS) entry which is preliminary data.</text>
</comment>
<reference evidence="6 7" key="1">
    <citation type="journal article" date="2018" name="Gigascience">
        <title>Genomes of trombidid mites reveal novel predicted allergens and laterally-transferred genes associated with secondary metabolism.</title>
        <authorList>
            <person name="Dong X."/>
            <person name="Chaisiri K."/>
            <person name="Xia D."/>
            <person name="Armstrong S.D."/>
            <person name="Fang Y."/>
            <person name="Donnelly M.J."/>
            <person name="Kadowaki T."/>
            <person name="McGarry J.W."/>
            <person name="Darby A.C."/>
            <person name="Makepeace B.L."/>
        </authorList>
    </citation>
    <scope>NUCLEOTIDE SEQUENCE [LARGE SCALE GENOMIC DNA]</scope>
    <source>
        <strain evidence="6">UoL-WK</strain>
    </source>
</reference>
<proteinExistence type="predicted"/>
<dbReference type="InterPro" id="IPR023779">
    <property type="entry name" value="Chromodomain_CS"/>
</dbReference>
<feature type="compositionally biased region" description="Basic and acidic residues" evidence="3">
    <location>
        <begin position="125"/>
        <end position="144"/>
    </location>
</feature>
<evidence type="ECO:0000313" key="7">
    <source>
        <dbReference type="Proteomes" id="UP000285301"/>
    </source>
</evidence>
<keyword evidence="7" id="KW-1185">Reference proteome</keyword>
<dbReference type="InterPro" id="IPR008251">
    <property type="entry name" value="Chromo_shadow_dom"/>
</dbReference>
<comment type="subcellular location">
    <subcellularLocation>
        <location evidence="1">Nucleus</location>
    </subcellularLocation>
</comment>
<dbReference type="Gene3D" id="2.40.50.40">
    <property type="match status" value="2"/>
</dbReference>
<dbReference type="InterPro" id="IPR023780">
    <property type="entry name" value="Chromo_domain"/>
</dbReference>
<keyword evidence="2" id="KW-0539">Nucleus</keyword>
<dbReference type="Proteomes" id="UP000285301">
    <property type="component" value="Unassembled WGS sequence"/>
</dbReference>
<dbReference type="PROSITE" id="PS50013">
    <property type="entry name" value="CHROMO_2"/>
    <property type="match status" value="1"/>
</dbReference>
<dbReference type="EMBL" id="NCKU01004770">
    <property type="protein sequence ID" value="RWS05468.1"/>
    <property type="molecule type" value="Genomic_DNA"/>
</dbReference>
<dbReference type="CDD" id="cd00034">
    <property type="entry name" value="CSD"/>
    <property type="match status" value="1"/>
</dbReference>
<feature type="compositionally biased region" description="Basic and acidic residues" evidence="3">
    <location>
        <begin position="193"/>
        <end position="207"/>
    </location>
</feature>
<dbReference type="Pfam" id="PF01393">
    <property type="entry name" value="Chromo_shadow"/>
    <property type="match status" value="1"/>
</dbReference>
<dbReference type="AlphaFoldDB" id="A0A3S3P812"/>
<accession>A0A3S3P812</accession>
<dbReference type="SUPFAM" id="SSF54160">
    <property type="entry name" value="Chromo domain-like"/>
    <property type="match status" value="2"/>
</dbReference>
<name>A0A3S3P812_9ACAR</name>
<dbReference type="SMART" id="SM00298">
    <property type="entry name" value="CHROMO"/>
    <property type="match status" value="1"/>
</dbReference>
<sequence>MSNALKSKVDDDDVLSTASTVSKLDDNEDSTNSENEYEVERVVEKKKQNGKTFYLLKWKGYSEEENTWEPEENVTCSELLKEFEERRKAEKLLKEGQSDKVPPVRISLRDVDSERKKKKKKKKKYKDDRERHSEKREKYEKYEKHKMKKLDDHIESDESKELCSDVHTSRIANGLLKVDVFNGNNSSKNVMKTKSERENHLENGKSTNKETKDFKLISNNESKPFSEAAAYFSDSPFRRPANQVKHKATNKRIMQDDKDLLYHFENGVELDKIIGIYELETSEFAFYVCYKDGFKELLPREVCNTKWPQHVIKFYESRSQIVRNEYIKLPVSLDSDSSNED</sequence>
<protein>
    <submittedName>
        <fullName evidence="6">Chromobox protein-like protein</fullName>
    </submittedName>
</protein>
<dbReference type="EMBL" id="NCKU01003588">
    <property type="protein sequence ID" value="RWS07246.1"/>
    <property type="molecule type" value="Genomic_DNA"/>
</dbReference>
<dbReference type="GO" id="GO:0000792">
    <property type="term" value="C:heterochromatin"/>
    <property type="evidence" value="ECO:0007669"/>
    <property type="project" value="UniProtKB-ARBA"/>
</dbReference>
<feature type="region of interest" description="Disordered" evidence="3">
    <location>
        <begin position="1"/>
        <end position="42"/>
    </location>
</feature>
<dbReference type="InterPro" id="IPR051219">
    <property type="entry name" value="Heterochromatin_chromo-domain"/>
</dbReference>
<dbReference type="STRING" id="1965070.A0A3S3P812"/>
<feature type="region of interest" description="Disordered" evidence="3">
    <location>
        <begin position="92"/>
        <end position="144"/>
    </location>
</feature>
<organism evidence="6 7">
    <name type="scientific">Dinothrombium tinctorium</name>
    <dbReference type="NCBI Taxonomy" id="1965070"/>
    <lineage>
        <taxon>Eukaryota</taxon>
        <taxon>Metazoa</taxon>
        <taxon>Ecdysozoa</taxon>
        <taxon>Arthropoda</taxon>
        <taxon>Chelicerata</taxon>
        <taxon>Arachnida</taxon>
        <taxon>Acari</taxon>
        <taxon>Acariformes</taxon>
        <taxon>Trombidiformes</taxon>
        <taxon>Prostigmata</taxon>
        <taxon>Anystina</taxon>
        <taxon>Parasitengona</taxon>
        <taxon>Trombidioidea</taxon>
        <taxon>Trombidiidae</taxon>
        <taxon>Dinothrombium</taxon>
    </lineage>
</organism>
<evidence type="ECO:0000256" key="2">
    <source>
        <dbReference type="ARBA" id="ARBA00023242"/>
    </source>
</evidence>
<dbReference type="PROSITE" id="PS00598">
    <property type="entry name" value="CHROMO_1"/>
    <property type="match status" value="1"/>
</dbReference>
<gene>
    <name evidence="5" type="ORF">B4U79_00310</name>
    <name evidence="6" type="ORF">B4U79_08865</name>
</gene>
<evidence type="ECO:0000313" key="6">
    <source>
        <dbReference type="EMBL" id="RWS07246.1"/>
    </source>
</evidence>
<evidence type="ECO:0000256" key="1">
    <source>
        <dbReference type="ARBA" id="ARBA00004123"/>
    </source>
</evidence>
<evidence type="ECO:0000256" key="3">
    <source>
        <dbReference type="SAM" id="MobiDB-lite"/>
    </source>
</evidence>
<dbReference type="GO" id="GO:0005634">
    <property type="term" value="C:nucleus"/>
    <property type="evidence" value="ECO:0007669"/>
    <property type="project" value="UniProtKB-SubCell"/>
</dbReference>
<dbReference type="PRINTS" id="PR00504">
    <property type="entry name" value="CHROMODOMAIN"/>
</dbReference>
<feature type="domain" description="Chromo" evidence="4">
    <location>
        <begin position="37"/>
        <end position="95"/>
    </location>
</feature>
<reference evidence="6" key="2">
    <citation type="submission" date="2018-11" db="EMBL/GenBank/DDBJ databases">
        <title>Trombidioid mite genomics.</title>
        <authorList>
            <person name="Dong X."/>
        </authorList>
    </citation>
    <scope>NUCLEOTIDE SEQUENCE</scope>
    <source>
        <strain evidence="6">UoL-WK</strain>
    </source>
</reference>
<evidence type="ECO:0000313" key="5">
    <source>
        <dbReference type="EMBL" id="RWS05468.1"/>
    </source>
</evidence>
<dbReference type="Pfam" id="PF00385">
    <property type="entry name" value="Chromo"/>
    <property type="match status" value="1"/>
</dbReference>
<dbReference type="PANTHER" id="PTHR22812">
    <property type="entry name" value="CHROMOBOX PROTEIN"/>
    <property type="match status" value="1"/>
</dbReference>
<dbReference type="InterPro" id="IPR017984">
    <property type="entry name" value="Chromo_dom_subgr"/>
</dbReference>